<keyword evidence="1" id="KW-1133">Transmembrane helix</keyword>
<dbReference type="EMBL" id="JABRWO010000002">
    <property type="protein sequence ID" value="MBA2113885.1"/>
    <property type="molecule type" value="Genomic_DNA"/>
</dbReference>
<keyword evidence="1" id="KW-0472">Membrane</keyword>
<comment type="caution">
    <text evidence="2">The sequence shown here is derived from an EMBL/GenBank/DDBJ whole genome shotgun (WGS) entry which is preliminary data.</text>
</comment>
<protein>
    <submittedName>
        <fullName evidence="2">Uncharacterized protein</fullName>
    </submittedName>
</protein>
<feature type="transmembrane region" description="Helical" evidence="1">
    <location>
        <begin position="41"/>
        <end position="59"/>
    </location>
</feature>
<dbReference type="Proteomes" id="UP000551616">
    <property type="component" value="Unassembled WGS sequence"/>
</dbReference>
<keyword evidence="3" id="KW-1185">Reference proteome</keyword>
<evidence type="ECO:0000313" key="3">
    <source>
        <dbReference type="Proteomes" id="UP000551616"/>
    </source>
</evidence>
<keyword evidence="1" id="KW-0812">Transmembrane</keyword>
<proteinExistence type="predicted"/>
<sequence>MVLVDIKAKPSASMQRWFGLSLSILLLIVAAACRAISPALAIAVAALAVVGCVVYYVVPAARVPIIRGWQYVTFPIAFVVSHVLLLSTYFGVFLPVGIVMRLLGHDPLQLKDDDRASFWIERPTKSSGTDRYFKQF</sequence>
<gene>
    <name evidence="2" type="ORF">HOV93_10380</name>
</gene>
<organism evidence="2 3">
    <name type="scientific">Bremerella alba</name>
    <dbReference type="NCBI Taxonomy" id="980252"/>
    <lineage>
        <taxon>Bacteria</taxon>
        <taxon>Pseudomonadati</taxon>
        <taxon>Planctomycetota</taxon>
        <taxon>Planctomycetia</taxon>
        <taxon>Pirellulales</taxon>
        <taxon>Pirellulaceae</taxon>
        <taxon>Bremerella</taxon>
    </lineage>
</organism>
<name>A0A7V9A604_9BACT</name>
<dbReference type="PROSITE" id="PS51257">
    <property type="entry name" value="PROKAR_LIPOPROTEIN"/>
    <property type="match status" value="1"/>
</dbReference>
<evidence type="ECO:0000256" key="1">
    <source>
        <dbReference type="SAM" id="Phobius"/>
    </source>
</evidence>
<accession>A0A7V9A604</accession>
<feature type="transmembrane region" description="Helical" evidence="1">
    <location>
        <begin position="71"/>
        <end position="98"/>
    </location>
</feature>
<reference evidence="2 3" key="1">
    <citation type="submission" date="2020-05" db="EMBL/GenBank/DDBJ databases">
        <title>Bremerella alba sp. nov., a novel planctomycete isolated from the surface of the macroalga Fucus spiralis.</title>
        <authorList>
            <person name="Godinho O."/>
            <person name="Botelho R."/>
            <person name="Albuquerque L."/>
            <person name="Wiegand S."/>
            <person name="Da Costa M.S."/>
            <person name="Lobo-Da-Cunha A."/>
            <person name="Jogler C."/>
            <person name="Lage O.M."/>
        </authorList>
    </citation>
    <scope>NUCLEOTIDE SEQUENCE [LARGE SCALE GENOMIC DNA]</scope>
    <source>
        <strain evidence="2 3">FF15</strain>
    </source>
</reference>
<dbReference type="RefSeq" id="WP_207395364.1">
    <property type="nucleotide sequence ID" value="NZ_JABRWO010000002.1"/>
</dbReference>
<evidence type="ECO:0000313" key="2">
    <source>
        <dbReference type="EMBL" id="MBA2113885.1"/>
    </source>
</evidence>
<dbReference type="AlphaFoldDB" id="A0A7V9A604"/>